<dbReference type="InterPro" id="IPR041286">
    <property type="entry name" value="MBG_2"/>
</dbReference>
<dbReference type="Pfam" id="PF13585">
    <property type="entry name" value="CHU_C"/>
    <property type="match status" value="1"/>
</dbReference>
<dbReference type="Pfam" id="PF17803">
    <property type="entry name" value="Cadherin_4"/>
    <property type="match status" value="1"/>
</dbReference>
<keyword evidence="3" id="KW-0732">Signal</keyword>
<protein>
    <submittedName>
        <fullName evidence="10">Gliding motility-associated C-terminal domain-containing protein</fullName>
    </submittedName>
</protein>
<evidence type="ECO:0000313" key="11">
    <source>
        <dbReference type="Proteomes" id="UP000236736"/>
    </source>
</evidence>
<evidence type="ECO:0000256" key="2">
    <source>
        <dbReference type="ARBA" id="ARBA00022692"/>
    </source>
</evidence>
<dbReference type="GO" id="GO:0005509">
    <property type="term" value="F:calcium ion binding"/>
    <property type="evidence" value="ECO:0007669"/>
    <property type="project" value="InterPro"/>
</dbReference>
<dbReference type="PROSITE" id="PS50268">
    <property type="entry name" value="CADHERIN_2"/>
    <property type="match status" value="4"/>
</dbReference>
<keyword evidence="6" id="KW-0130">Cell adhesion</keyword>
<dbReference type="PANTHER" id="PTHR24025">
    <property type="entry name" value="DESMOGLEIN FAMILY MEMBER"/>
    <property type="match status" value="1"/>
</dbReference>
<evidence type="ECO:0000313" key="10">
    <source>
        <dbReference type="EMBL" id="SEG42968.1"/>
    </source>
</evidence>
<dbReference type="SUPFAM" id="SSF141072">
    <property type="entry name" value="CalX-like"/>
    <property type="match status" value="1"/>
</dbReference>
<dbReference type="STRING" id="1120964.GCA_001313265_06698"/>
<dbReference type="GO" id="GO:0007156">
    <property type="term" value="P:homophilic cell adhesion via plasma membrane adhesion molecules"/>
    <property type="evidence" value="ECO:0007669"/>
    <property type="project" value="InterPro"/>
</dbReference>
<dbReference type="InterPro" id="IPR026341">
    <property type="entry name" value="T9SS_type_B"/>
</dbReference>
<keyword evidence="8" id="KW-0472">Membrane</keyword>
<dbReference type="InterPro" id="IPR040853">
    <property type="entry name" value="RapA2_cadherin-like"/>
</dbReference>
<organism evidence="10 11">
    <name type="scientific">Algoriphagus boritolerans DSM 17298 = JCM 18970</name>
    <dbReference type="NCBI Taxonomy" id="1120964"/>
    <lineage>
        <taxon>Bacteria</taxon>
        <taxon>Pseudomonadati</taxon>
        <taxon>Bacteroidota</taxon>
        <taxon>Cytophagia</taxon>
        <taxon>Cytophagales</taxon>
        <taxon>Cyclobacteriaceae</taxon>
        <taxon>Algoriphagus</taxon>
    </lineage>
</organism>
<comment type="subcellular location">
    <subcellularLocation>
        <location evidence="1">Membrane</location>
    </subcellularLocation>
</comment>
<dbReference type="InterPro" id="IPR050971">
    <property type="entry name" value="Cadherin-domain_protein"/>
</dbReference>
<dbReference type="InterPro" id="IPR011081">
    <property type="entry name" value="Big_4"/>
</dbReference>
<dbReference type="Gene3D" id="2.60.40.60">
    <property type="entry name" value="Cadherins"/>
    <property type="match status" value="3"/>
</dbReference>
<feature type="domain" description="Cadherin" evidence="9">
    <location>
        <begin position="381"/>
        <end position="486"/>
    </location>
</feature>
<keyword evidence="4" id="KW-0677">Repeat</keyword>
<evidence type="ECO:0000256" key="4">
    <source>
        <dbReference type="ARBA" id="ARBA00022737"/>
    </source>
</evidence>
<feature type="domain" description="Cadherin" evidence="9">
    <location>
        <begin position="481"/>
        <end position="607"/>
    </location>
</feature>
<feature type="domain" description="Cadherin" evidence="9">
    <location>
        <begin position="281"/>
        <end position="388"/>
    </location>
</feature>
<dbReference type="GO" id="GO:0016020">
    <property type="term" value="C:membrane"/>
    <property type="evidence" value="ECO:0007669"/>
    <property type="project" value="UniProtKB-SubCell"/>
</dbReference>
<dbReference type="SMART" id="SM00736">
    <property type="entry name" value="CADG"/>
    <property type="match status" value="3"/>
</dbReference>
<dbReference type="SUPFAM" id="SSF49313">
    <property type="entry name" value="Cadherin-like"/>
    <property type="match status" value="3"/>
</dbReference>
<dbReference type="RefSeq" id="WP_103926452.1">
    <property type="nucleotide sequence ID" value="NZ_FNVR01000036.1"/>
</dbReference>
<dbReference type="InterPro" id="IPR038081">
    <property type="entry name" value="CalX-like_sf"/>
</dbReference>
<dbReference type="NCBIfam" id="TIGR04131">
    <property type="entry name" value="Bac_Flav_CTERM"/>
    <property type="match status" value="1"/>
</dbReference>
<dbReference type="Pfam" id="PF19078">
    <property type="entry name" value="Big_12"/>
    <property type="match status" value="2"/>
</dbReference>
<name>A0A1H6A2L0_9BACT</name>
<evidence type="ECO:0000256" key="7">
    <source>
        <dbReference type="ARBA" id="ARBA00022989"/>
    </source>
</evidence>
<dbReference type="Pfam" id="PF03160">
    <property type="entry name" value="Calx-beta"/>
    <property type="match status" value="1"/>
</dbReference>
<dbReference type="Pfam" id="PF07532">
    <property type="entry name" value="Big_4"/>
    <property type="match status" value="1"/>
</dbReference>
<dbReference type="CDD" id="cd11304">
    <property type="entry name" value="Cadherin_repeat"/>
    <property type="match status" value="3"/>
</dbReference>
<evidence type="ECO:0000259" key="9">
    <source>
        <dbReference type="PROSITE" id="PS50268"/>
    </source>
</evidence>
<dbReference type="EMBL" id="FNVR01000036">
    <property type="protein sequence ID" value="SEG42968.1"/>
    <property type="molecule type" value="Genomic_DNA"/>
</dbReference>
<accession>A0A1H6A2L0</accession>
<keyword evidence="11" id="KW-1185">Reference proteome</keyword>
<dbReference type="Gene3D" id="2.60.40.2030">
    <property type="match status" value="1"/>
</dbReference>
<evidence type="ECO:0000256" key="3">
    <source>
        <dbReference type="ARBA" id="ARBA00022729"/>
    </source>
</evidence>
<keyword evidence="5" id="KW-0106">Calcium</keyword>
<keyword evidence="7" id="KW-1133">Transmembrane helix</keyword>
<proteinExistence type="predicted"/>
<dbReference type="Pfam" id="PF18676">
    <property type="entry name" value="MBG_2"/>
    <property type="match status" value="11"/>
</dbReference>
<dbReference type="GO" id="GO:0007154">
    <property type="term" value="P:cell communication"/>
    <property type="evidence" value="ECO:0007669"/>
    <property type="project" value="InterPro"/>
</dbReference>
<sequence length="2535" mass="265217">MKKPLLLPIFLIPFLWSSFLQPVLAQTIIDFEAPPTIPIEGVQSVSVDGFTFATDLSTTYSIGFAQFNGSTALVDGNQLPGGLKKWIITKDGGGEFQFRSIYIQERGDGSSLSGTIRGYKNGAPVGSAKPINFNGVKDYVSDPDFYDVDEIRIEAQDIYVAIDNFTYGSVFTGPVNAAPTDLTLSPTSINENVAANSTVGSFTTTDPDAGNTFTYTLVAGTGDADNASFSISGANLIITNTPNFEIKNSYSVRIRTTDQGGLFYEEAFTITINNVNEAPTDLTLSPTSINENVAANSTVGTLTTTDPDAGNTFTYTLVAGTGDADNASFSISGAELRITNSPNFEVKNSYTVRIRTTDQGGLFYEEAFTITINNVNEVPTDLTLSPTSINENVAANSTVGTLTTTDPDAGNTFTYTLVAGTGDADNASFSISGAELRITNSPNFEVKNSYTVRIRTTDQGGLFFERQFTINVTNINEAPTVTAPLTIAVFEDEPRALTAISFSDVDAGTNEVTATFSVATGTLSATSGGGVTVGGSSSELTLSGAINDINTFISAGNLKFTTALNSTSDVTLAINISDNGNTGSGGVQTDQATVTIEVTAVNDAPVNSVPGNQQTDQDVALVFSSGNGNLISVSDVDAGGAIIKISLTATNGLITLSGTTGLSFNTGTGVNDASIDFAGTITAINSALSGMTFNPIQGYSGSATLTIISDDQGFSGSGGTKTDTDIIEITVNSINPVVTSVTSSTANGLYKAGDEISIQVIFDQPVIVNSTGGLPTLTLETGSVDRAASYVSGSGTTTLNFSYTVQAGDASEDLDYASINALILNGAVIENSTNDPAILQLPAVGSANSLSGQKNLIIDTSSPVISGVSVPANGVYAIDQNLDFAVSFSEAVVVSGIPQLSLTIGASTAQASYLSGSGSNVLVFRYTVQSGDLDLNGITVETLSLNTGTIQDVAENNANLTLNSIVSTSQVLVDGVRPFVESLSLSDNSLAIGQTATLTVAFSERVSGLETADFTVANGSLSGLTSADGGETWTVTFTPTGNVQDATNVIILENAGYTDLAGNAGTGTIETFNYEVDTRRPTATLVVADTDLASGEKSLVSITFTEAVTGLMLDDFSVANGILSDLESGDGGITWTATLTPDSGVEDASNLITLDNTGYQDLAGNTGSGTTESNNYLVDTVIPTGYSVSIVPDRINGINQNNFSFNLKDGYLGSDYSFSISSSVGGTPVTGTGEVTRNNQLIDGVNVSSLPDGILTLTVTITEASGNEGEEVSDTVEKRLPAVLTISVKTQAGENNLANGEFEIVTDNLFAANTTVTIQVEGTANPGSDYQALGTSFDFPGNTPSVLLPVSIIDDFNVEGEETIILTLTGTDNDLVTIGTPSAATITITDNDVATELIITPLPGQNKEYGNDDPVAYSYTVEGFKNGDNISILDGDLSRIAGENAGTYFYELGDLDAGPNYELVLNPEVFTITPATLSIEVGRFDKVYGEEDPDLVYTPTGFKRNDTEEILGGVLGRTAGENVGTYPFNLGSLSAGDNYNLQLISTTPFLITPAPLRLIADNKQKIFGAANPPLTFTYDGLVNGDTQIQTAPTLSTTATETSPAGDYPITVDGGSDPNYSILRVNGTLTIGQKTVTITASDQSKVYGQANPVLTFSYTGLQEGDTQIQTEPTITTEATISSPVGSYEITLSGGSDPNYAFNLVNGTLSVTPASLTITADDKQKIYGEANPPLTFSYAGFVNGDTEVAVEPSITTSATSSSNVGTYEITLTGGSDPNYAITRVNGTLSVTPASLTITADDQSKIYGEANPALTFTYDGLVNGDTGAAVEPSLATTATASSPVGSYPITVTGGSDPNYSISRVNGTLTIGQKTVTITAADQSKVYGQANPVLTFSYTGLLEGDTQIQTEPTITTEATISSPVGSYEITLSGGSDPNYAFNLVNGTLSVTPASLTITADDKQKIYGEANPPLTFSYAGLVNEDTRVENEPAIATSATASSNVGAYPITLSGGSDPNYAITLVNGTLTVGQKAVTITADDKQKIYGEANPTLTFSYTGLVNGDTKVTTEPSISTTATASSNVGTYPITLSGGSDQNYAITLVNGTLTIGQKALTITAADKQKIYGEANPVLTFSYAGLVNGDTRVENEPAIATSATASSNVGTYPITLSGGSDQNYTITLVNGTLTVNFAVLKIIADAKSKIFGNLDPALTFTTSGFKLSDTEAILTGTLTRTPGENVGIYEISLGTLDAGINYQLDFVGSELEIIPAQLAEFLTGGDITTPWSVEPVLPNQVDVLTQDGQILTYEVVWDRSTLNVFKRGTYTIFGTVNLPAGVLNPSGQKAVLQVIVLPKPAPTDIILSNNQFVPNSNVFFQDIGFFTVIDEFDDIHAVELVPGAADNGYFEINSDILFWSSADEAAGVTEFTIVVRVTDRDGNVIEKSFIITRDRKDIEDIEIFNTFSPNGDGVNDTWGVPDLKYFRGGRVQVFDRSGQRVFYTESPAERWDGTFEGKELPVGAYFWILESRETGEVRRGVLNLLKK</sequence>
<dbReference type="InterPro" id="IPR006644">
    <property type="entry name" value="Cadg"/>
</dbReference>
<reference evidence="11" key="1">
    <citation type="submission" date="2016-10" db="EMBL/GenBank/DDBJ databases">
        <authorList>
            <person name="Varghese N."/>
            <person name="Submissions S."/>
        </authorList>
    </citation>
    <scope>NUCLEOTIDE SEQUENCE [LARGE SCALE GENOMIC DNA]</scope>
    <source>
        <strain evidence="11">DSM 17298</strain>
    </source>
</reference>
<dbReference type="OrthoDB" id="1097758at2"/>
<feature type="domain" description="Cadherin" evidence="9">
    <location>
        <begin position="181"/>
        <end position="288"/>
    </location>
</feature>
<dbReference type="GO" id="GO:0005911">
    <property type="term" value="C:cell-cell junction"/>
    <property type="evidence" value="ECO:0007669"/>
    <property type="project" value="TreeGrafter"/>
</dbReference>
<dbReference type="PANTHER" id="PTHR24025:SF23">
    <property type="entry name" value="NEURAL-CADHERIN"/>
    <property type="match status" value="1"/>
</dbReference>
<evidence type="ECO:0000256" key="8">
    <source>
        <dbReference type="ARBA" id="ARBA00023136"/>
    </source>
</evidence>
<evidence type="ECO:0000256" key="6">
    <source>
        <dbReference type="ARBA" id="ARBA00022889"/>
    </source>
</evidence>
<dbReference type="InterPro" id="IPR015919">
    <property type="entry name" value="Cadherin-like_sf"/>
</dbReference>
<evidence type="ECO:0000256" key="5">
    <source>
        <dbReference type="ARBA" id="ARBA00022837"/>
    </source>
</evidence>
<dbReference type="InterPro" id="IPR044048">
    <property type="entry name" value="Big_12"/>
</dbReference>
<dbReference type="Proteomes" id="UP000236736">
    <property type="component" value="Unassembled WGS sequence"/>
</dbReference>
<gene>
    <name evidence="10" type="ORF">SAMN03080598_03885</name>
</gene>
<dbReference type="SMART" id="SM00112">
    <property type="entry name" value="CA"/>
    <property type="match status" value="3"/>
</dbReference>
<keyword evidence="2" id="KW-0812">Transmembrane</keyword>
<dbReference type="Gene3D" id="3.30.160.710">
    <property type="match status" value="8"/>
</dbReference>
<evidence type="ECO:0000256" key="1">
    <source>
        <dbReference type="ARBA" id="ARBA00004370"/>
    </source>
</evidence>
<dbReference type="InterPro" id="IPR003644">
    <property type="entry name" value="Calx_beta"/>
</dbReference>
<dbReference type="InterPro" id="IPR002126">
    <property type="entry name" value="Cadherin-like_dom"/>
</dbReference>